<name>A0A5C3R284_9AGAR</name>
<dbReference type="Pfam" id="PF03556">
    <property type="entry name" value="Cullin_binding"/>
    <property type="match status" value="1"/>
</dbReference>
<feature type="compositionally biased region" description="Basic and acidic residues" evidence="2">
    <location>
        <begin position="1"/>
        <end position="10"/>
    </location>
</feature>
<dbReference type="PROSITE" id="PS51229">
    <property type="entry name" value="DCUN1"/>
    <property type="match status" value="1"/>
</dbReference>
<feature type="domain" description="DCUN1" evidence="3">
    <location>
        <begin position="114"/>
        <end position="333"/>
    </location>
</feature>
<sequence length="346" mass="38295">MPAKRKREEEAAPAAPSTRSTRSSARTAAKESQQAAPAVTKPKKAKTAAKPKATTTKRKVEAQAADDEPTKSKAKVPPTDEPSTKKSKSTVTKAAAPDPPIVKQKAKAPPTDVYSEEAALDLFSTYADEDNANLIGPTGFETLFEDAELSMEGAHQLIISWLFKPEKGVPEMLNIEKEAWMAGCKSLQLSSLPLLKRAITDLECLLVMGKSAPKQPANAVSYNMNTYRSYENEKRTGLQKLYLFCFTLAKPEASKNIDIDTAVAMWTVLLAPRYPLMSEIIEFITEKGSYKAANKDLWNMMFDFVNTVKSNLSGYEADGAWPSLIDDFVEWKKQKPTEREVFEIED</sequence>
<dbReference type="GO" id="GO:0000151">
    <property type="term" value="C:ubiquitin ligase complex"/>
    <property type="evidence" value="ECO:0007669"/>
    <property type="project" value="TreeGrafter"/>
</dbReference>
<reference evidence="4 5" key="1">
    <citation type="journal article" date="2019" name="Nat. Ecol. Evol.">
        <title>Megaphylogeny resolves global patterns of mushroom evolution.</title>
        <authorList>
            <person name="Varga T."/>
            <person name="Krizsan K."/>
            <person name="Foldi C."/>
            <person name="Dima B."/>
            <person name="Sanchez-Garcia M."/>
            <person name="Sanchez-Ramirez S."/>
            <person name="Szollosi G.J."/>
            <person name="Szarkandi J.G."/>
            <person name="Papp V."/>
            <person name="Albert L."/>
            <person name="Andreopoulos W."/>
            <person name="Angelini C."/>
            <person name="Antonin V."/>
            <person name="Barry K.W."/>
            <person name="Bougher N.L."/>
            <person name="Buchanan P."/>
            <person name="Buyck B."/>
            <person name="Bense V."/>
            <person name="Catcheside P."/>
            <person name="Chovatia M."/>
            <person name="Cooper J."/>
            <person name="Damon W."/>
            <person name="Desjardin D."/>
            <person name="Finy P."/>
            <person name="Geml J."/>
            <person name="Haridas S."/>
            <person name="Hughes K."/>
            <person name="Justo A."/>
            <person name="Karasinski D."/>
            <person name="Kautmanova I."/>
            <person name="Kiss B."/>
            <person name="Kocsube S."/>
            <person name="Kotiranta H."/>
            <person name="LaButti K.M."/>
            <person name="Lechner B.E."/>
            <person name="Liimatainen K."/>
            <person name="Lipzen A."/>
            <person name="Lukacs Z."/>
            <person name="Mihaltcheva S."/>
            <person name="Morgado L.N."/>
            <person name="Niskanen T."/>
            <person name="Noordeloos M.E."/>
            <person name="Ohm R.A."/>
            <person name="Ortiz-Santana B."/>
            <person name="Ovrebo C."/>
            <person name="Racz N."/>
            <person name="Riley R."/>
            <person name="Savchenko A."/>
            <person name="Shiryaev A."/>
            <person name="Soop K."/>
            <person name="Spirin V."/>
            <person name="Szebenyi C."/>
            <person name="Tomsovsky M."/>
            <person name="Tulloss R.E."/>
            <person name="Uehling J."/>
            <person name="Grigoriev I.V."/>
            <person name="Vagvolgyi C."/>
            <person name="Papp T."/>
            <person name="Martin F.M."/>
            <person name="Miettinen O."/>
            <person name="Hibbett D.S."/>
            <person name="Nagy L.G."/>
        </authorList>
    </citation>
    <scope>NUCLEOTIDE SEQUENCE [LARGE SCALE GENOMIC DNA]</scope>
    <source>
        <strain evidence="4 5">CBS 309.79</strain>
    </source>
</reference>
<proteinExistence type="predicted"/>
<dbReference type="GO" id="GO:0097602">
    <property type="term" value="F:cullin family protein binding"/>
    <property type="evidence" value="ECO:0007669"/>
    <property type="project" value="TreeGrafter"/>
</dbReference>
<comment type="function">
    <text evidence="1">Neddylation of cullins play an essential role in the regulation of SCF-type complexes activity.</text>
</comment>
<dbReference type="OrthoDB" id="27198at2759"/>
<protein>
    <recommendedName>
        <fullName evidence="1">Defective in cullin neddylation protein</fullName>
    </recommendedName>
</protein>
<evidence type="ECO:0000259" key="3">
    <source>
        <dbReference type="PROSITE" id="PS51229"/>
    </source>
</evidence>
<evidence type="ECO:0000313" key="5">
    <source>
        <dbReference type="Proteomes" id="UP000305067"/>
    </source>
</evidence>
<evidence type="ECO:0000313" key="4">
    <source>
        <dbReference type="EMBL" id="TFL07798.1"/>
    </source>
</evidence>
<dbReference type="AlphaFoldDB" id="A0A5C3R284"/>
<dbReference type="Gene3D" id="1.10.238.10">
    <property type="entry name" value="EF-hand"/>
    <property type="match status" value="1"/>
</dbReference>
<keyword evidence="5" id="KW-1185">Reference proteome</keyword>
<dbReference type="GO" id="GO:0031624">
    <property type="term" value="F:ubiquitin conjugating enzyme binding"/>
    <property type="evidence" value="ECO:0007669"/>
    <property type="project" value="TreeGrafter"/>
</dbReference>
<gene>
    <name evidence="4" type="ORF">BDV98DRAFT_558477</name>
</gene>
<feature type="region of interest" description="Disordered" evidence="2">
    <location>
        <begin position="1"/>
        <end position="110"/>
    </location>
</feature>
<dbReference type="GO" id="GO:0045116">
    <property type="term" value="P:protein neddylation"/>
    <property type="evidence" value="ECO:0007669"/>
    <property type="project" value="TreeGrafter"/>
</dbReference>
<dbReference type="InterPro" id="IPR014764">
    <property type="entry name" value="DCN-prot"/>
</dbReference>
<dbReference type="STRING" id="1884261.A0A5C3R284"/>
<dbReference type="GO" id="GO:0005886">
    <property type="term" value="C:plasma membrane"/>
    <property type="evidence" value="ECO:0007669"/>
    <property type="project" value="UniProtKB-ARBA"/>
</dbReference>
<organism evidence="4 5">
    <name type="scientific">Pterulicium gracile</name>
    <dbReference type="NCBI Taxonomy" id="1884261"/>
    <lineage>
        <taxon>Eukaryota</taxon>
        <taxon>Fungi</taxon>
        <taxon>Dikarya</taxon>
        <taxon>Basidiomycota</taxon>
        <taxon>Agaricomycotina</taxon>
        <taxon>Agaricomycetes</taxon>
        <taxon>Agaricomycetidae</taxon>
        <taxon>Agaricales</taxon>
        <taxon>Pleurotineae</taxon>
        <taxon>Pterulaceae</taxon>
        <taxon>Pterulicium</taxon>
    </lineage>
</organism>
<evidence type="ECO:0000256" key="1">
    <source>
        <dbReference type="RuleBase" id="RU410713"/>
    </source>
</evidence>
<dbReference type="InterPro" id="IPR005176">
    <property type="entry name" value="PONY_dom"/>
</dbReference>
<dbReference type="Gene3D" id="1.10.238.200">
    <property type="entry name" value="Cullin, PONY binding domain"/>
    <property type="match status" value="1"/>
</dbReference>
<dbReference type="FunFam" id="1.10.238.200:FF:000003">
    <property type="entry name" value="DCN1-like protein 3"/>
    <property type="match status" value="1"/>
</dbReference>
<dbReference type="Proteomes" id="UP000305067">
    <property type="component" value="Unassembled WGS sequence"/>
</dbReference>
<dbReference type="PANTHER" id="PTHR12281">
    <property type="entry name" value="RP42 RELATED"/>
    <property type="match status" value="1"/>
</dbReference>
<evidence type="ECO:0000256" key="2">
    <source>
        <dbReference type="SAM" id="MobiDB-lite"/>
    </source>
</evidence>
<dbReference type="EMBL" id="ML178814">
    <property type="protein sequence ID" value="TFL07798.1"/>
    <property type="molecule type" value="Genomic_DNA"/>
</dbReference>
<feature type="compositionally biased region" description="Low complexity" evidence="2">
    <location>
        <begin position="12"/>
        <end position="40"/>
    </location>
</feature>
<dbReference type="InterPro" id="IPR042460">
    <property type="entry name" value="DCN1-like_PONY"/>
</dbReference>
<dbReference type="GO" id="GO:0032182">
    <property type="term" value="F:ubiquitin-like protein binding"/>
    <property type="evidence" value="ECO:0007669"/>
    <property type="project" value="TreeGrafter"/>
</dbReference>
<accession>A0A5C3R284</accession>